<keyword evidence="5 7" id="KW-1133">Transmembrane helix</keyword>
<keyword evidence="10" id="KW-1185">Reference proteome</keyword>
<comment type="subcellular location">
    <subcellularLocation>
        <location evidence="1">Cell membrane</location>
        <topology evidence="1">Multi-pass membrane protein</topology>
    </subcellularLocation>
</comment>
<feature type="transmembrane region" description="Helical" evidence="7">
    <location>
        <begin position="191"/>
        <end position="212"/>
    </location>
</feature>
<dbReference type="EMBL" id="QUAB01000015">
    <property type="protein sequence ID" value="REJ07586.1"/>
    <property type="molecule type" value="Genomic_DNA"/>
</dbReference>
<feature type="transmembrane region" description="Helical" evidence="7">
    <location>
        <begin position="136"/>
        <end position="154"/>
    </location>
</feature>
<feature type="transmembrane region" description="Helical" evidence="7">
    <location>
        <begin position="161"/>
        <end position="179"/>
    </location>
</feature>
<feature type="transmembrane region" description="Helical" evidence="7">
    <location>
        <begin position="224"/>
        <end position="246"/>
    </location>
</feature>
<keyword evidence="9" id="KW-0808">Transferase</keyword>
<accession>A0A371NXP2</accession>
<evidence type="ECO:0000256" key="4">
    <source>
        <dbReference type="ARBA" id="ARBA00022692"/>
    </source>
</evidence>
<feature type="domain" description="Acyltransferase 3" evidence="8">
    <location>
        <begin position="18"/>
        <end position="345"/>
    </location>
</feature>
<name>A0A371NXP2_9MICO</name>
<dbReference type="InterPro" id="IPR002656">
    <property type="entry name" value="Acyl_transf_3_dom"/>
</dbReference>
<dbReference type="OrthoDB" id="1072135at2"/>
<evidence type="ECO:0000313" key="9">
    <source>
        <dbReference type="EMBL" id="REJ07586.1"/>
    </source>
</evidence>
<comment type="similarity">
    <text evidence="2">Belongs to the acyltransferase 3 family.</text>
</comment>
<dbReference type="GO" id="GO:0016413">
    <property type="term" value="F:O-acetyltransferase activity"/>
    <property type="evidence" value="ECO:0007669"/>
    <property type="project" value="TreeGrafter"/>
</dbReference>
<evidence type="ECO:0000256" key="2">
    <source>
        <dbReference type="ARBA" id="ARBA00007400"/>
    </source>
</evidence>
<gene>
    <name evidence="9" type="ORF">DY023_02795</name>
</gene>
<keyword evidence="3" id="KW-1003">Cell membrane</keyword>
<feature type="transmembrane region" description="Helical" evidence="7">
    <location>
        <begin position="289"/>
        <end position="308"/>
    </location>
</feature>
<keyword evidence="6 7" id="KW-0472">Membrane</keyword>
<reference evidence="9 10" key="1">
    <citation type="submission" date="2018-08" db="EMBL/GenBank/DDBJ databases">
        <title>Isolation, diversity and antifungal activity of Actinobacteria from cow dung.</title>
        <authorList>
            <person name="Ling L."/>
        </authorList>
    </citation>
    <scope>NUCLEOTIDE SEQUENCE [LARGE SCALE GENOMIC DNA]</scope>
    <source>
        <strain evidence="9 10">NEAU-LLE</strain>
    </source>
</reference>
<evidence type="ECO:0000256" key="5">
    <source>
        <dbReference type="ARBA" id="ARBA00022989"/>
    </source>
</evidence>
<evidence type="ECO:0000256" key="7">
    <source>
        <dbReference type="SAM" id="Phobius"/>
    </source>
</evidence>
<comment type="caution">
    <text evidence="9">The sequence shown here is derived from an EMBL/GenBank/DDBJ whole genome shotgun (WGS) entry which is preliminary data.</text>
</comment>
<organism evidence="9 10">
    <name type="scientific">Microbacterium bovistercoris</name>
    <dbReference type="NCBI Taxonomy" id="2293570"/>
    <lineage>
        <taxon>Bacteria</taxon>
        <taxon>Bacillati</taxon>
        <taxon>Actinomycetota</taxon>
        <taxon>Actinomycetes</taxon>
        <taxon>Micrococcales</taxon>
        <taxon>Microbacteriaceae</taxon>
        <taxon>Microbacterium</taxon>
    </lineage>
</organism>
<keyword evidence="4 7" id="KW-0812">Transmembrane</keyword>
<dbReference type="Proteomes" id="UP000262172">
    <property type="component" value="Unassembled WGS sequence"/>
</dbReference>
<evidence type="ECO:0000256" key="1">
    <source>
        <dbReference type="ARBA" id="ARBA00004651"/>
    </source>
</evidence>
<dbReference type="PANTHER" id="PTHR40074:SF2">
    <property type="entry name" value="O-ACETYLTRANSFERASE WECH"/>
    <property type="match status" value="1"/>
</dbReference>
<evidence type="ECO:0000313" key="10">
    <source>
        <dbReference type="Proteomes" id="UP000262172"/>
    </source>
</evidence>
<dbReference type="Pfam" id="PF01757">
    <property type="entry name" value="Acyl_transf_3"/>
    <property type="match status" value="1"/>
</dbReference>
<sequence>MTDTVRLDPEPVEAPRTAYFDRLRVVAIVGVVVLHVAAQQWYVEVPGDASWQILNAYDSAVRFCVPVFFMISGALFLDPARPVTYSSLLRRSAPRVLVAFLVWSAFYALMNTFVFGEFRGGRELIEQVLIGNYHLWFLWALLWLYVATPILRAITATRSIAIVFVSLAAIGSTVVPLLDRLPVIGPIVAEIIGRARIDLVLGYTLFFVLGHLLHNGLFAEMHGWVIASAGFVAVVITAAGTAWLTARHGAADSTLYEYLTPNVLVASVAVFLLVKRFSERPGARGPRRMTMIIGAASFGIYLVHPFFLSVLASMGITTDVLPVVIGVPLLTAVVLILSLLVATVLHRIPKIGRYLA</sequence>
<dbReference type="PANTHER" id="PTHR40074">
    <property type="entry name" value="O-ACETYLTRANSFERASE WECH"/>
    <property type="match status" value="1"/>
</dbReference>
<feature type="transmembrane region" description="Helical" evidence="7">
    <location>
        <begin position="97"/>
        <end position="116"/>
    </location>
</feature>
<feature type="transmembrane region" description="Helical" evidence="7">
    <location>
        <begin position="59"/>
        <end position="77"/>
    </location>
</feature>
<feature type="transmembrane region" description="Helical" evidence="7">
    <location>
        <begin position="320"/>
        <end position="345"/>
    </location>
</feature>
<protein>
    <submittedName>
        <fullName evidence="9">Acyltransferase</fullName>
    </submittedName>
</protein>
<dbReference type="GO" id="GO:0009246">
    <property type="term" value="P:enterobacterial common antigen biosynthetic process"/>
    <property type="evidence" value="ECO:0007669"/>
    <property type="project" value="TreeGrafter"/>
</dbReference>
<evidence type="ECO:0000259" key="8">
    <source>
        <dbReference type="Pfam" id="PF01757"/>
    </source>
</evidence>
<dbReference type="RefSeq" id="WP_116240831.1">
    <property type="nucleotide sequence ID" value="NZ_QUAB01000015.1"/>
</dbReference>
<proteinExistence type="inferred from homology"/>
<dbReference type="GO" id="GO:0005886">
    <property type="term" value="C:plasma membrane"/>
    <property type="evidence" value="ECO:0007669"/>
    <property type="project" value="UniProtKB-SubCell"/>
</dbReference>
<keyword evidence="9" id="KW-0012">Acyltransferase</keyword>
<evidence type="ECO:0000256" key="6">
    <source>
        <dbReference type="ARBA" id="ARBA00023136"/>
    </source>
</evidence>
<feature type="transmembrane region" description="Helical" evidence="7">
    <location>
        <begin position="258"/>
        <end position="277"/>
    </location>
</feature>
<feature type="transmembrane region" description="Helical" evidence="7">
    <location>
        <begin position="25"/>
        <end position="43"/>
    </location>
</feature>
<dbReference type="AlphaFoldDB" id="A0A371NXP2"/>
<evidence type="ECO:0000256" key="3">
    <source>
        <dbReference type="ARBA" id="ARBA00022475"/>
    </source>
</evidence>